<feature type="domain" description="Protein kinase" evidence="28">
    <location>
        <begin position="696"/>
        <end position="995"/>
    </location>
</feature>
<dbReference type="FunFam" id="3.80.10.10:FF:000041">
    <property type="entry name" value="LRR receptor-like serine/threonine-protein kinase ERECTA"/>
    <property type="match status" value="1"/>
</dbReference>
<dbReference type="GO" id="GO:0005789">
    <property type="term" value="C:endoplasmic reticulum membrane"/>
    <property type="evidence" value="ECO:0007669"/>
    <property type="project" value="UniProtKB-SubCell"/>
</dbReference>
<feature type="signal peptide" evidence="27">
    <location>
        <begin position="1"/>
        <end position="18"/>
    </location>
</feature>
<keyword evidence="5" id="KW-1003">Cell membrane</keyword>
<dbReference type="PROSITE" id="PS50011">
    <property type="entry name" value="PROTEIN_KINASE_DOM"/>
    <property type="match status" value="1"/>
</dbReference>
<dbReference type="InterPro" id="IPR001611">
    <property type="entry name" value="Leu-rich_rpt"/>
</dbReference>
<dbReference type="EMBL" id="LWDX02028463">
    <property type="protein sequence ID" value="OEL29117.1"/>
    <property type="molecule type" value="Genomic_DNA"/>
</dbReference>
<evidence type="ECO:0000256" key="10">
    <source>
        <dbReference type="ARBA" id="ARBA00022692"/>
    </source>
</evidence>
<dbReference type="STRING" id="888268.A0A1E5VVG7"/>
<evidence type="ECO:0000256" key="14">
    <source>
        <dbReference type="ARBA" id="ARBA00022777"/>
    </source>
</evidence>
<keyword evidence="8" id="KW-0433">Leucine-rich repeat</keyword>
<evidence type="ECO:0000256" key="3">
    <source>
        <dbReference type="ARBA" id="ARBA00008684"/>
    </source>
</evidence>
<dbReference type="GO" id="GO:0005524">
    <property type="term" value="F:ATP binding"/>
    <property type="evidence" value="ECO:0007669"/>
    <property type="project" value="UniProtKB-UniRule"/>
</dbReference>
<reference evidence="29 30" key="1">
    <citation type="submission" date="2016-09" db="EMBL/GenBank/DDBJ databases">
        <title>The draft genome of Dichanthelium oligosanthes: A C3 panicoid grass species.</title>
        <authorList>
            <person name="Studer A.J."/>
            <person name="Schnable J.C."/>
            <person name="Brutnell T.P."/>
        </authorList>
    </citation>
    <scope>NUCLEOTIDE SEQUENCE [LARGE SCALE GENOMIC DNA]</scope>
    <source>
        <strain evidence="30">cv. Kellogg 1175</strain>
        <tissue evidence="29">Leaf</tissue>
    </source>
</reference>
<keyword evidence="18 29" id="KW-0675">Receptor</keyword>
<keyword evidence="17 26" id="KW-0472">Membrane</keyword>
<dbReference type="Gene3D" id="1.10.510.10">
    <property type="entry name" value="Transferase(Phosphotransferase) domain 1"/>
    <property type="match status" value="2"/>
</dbReference>
<dbReference type="FunFam" id="3.80.10.10:FF:000288">
    <property type="entry name" value="LRR receptor-like serine/threonine-protein kinase EFR"/>
    <property type="match status" value="1"/>
</dbReference>
<dbReference type="AlphaFoldDB" id="A0A1E5VVG7"/>
<evidence type="ECO:0000313" key="29">
    <source>
        <dbReference type="EMBL" id="OEL29117.1"/>
    </source>
</evidence>
<evidence type="ECO:0000256" key="5">
    <source>
        <dbReference type="ARBA" id="ARBA00022475"/>
    </source>
</evidence>
<evidence type="ECO:0000256" key="11">
    <source>
        <dbReference type="ARBA" id="ARBA00022729"/>
    </source>
</evidence>
<feature type="transmembrane region" description="Helical" evidence="26">
    <location>
        <begin position="639"/>
        <end position="662"/>
    </location>
</feature>
<keyword evidence="15 25" id="KW-0067">ATP-binding</keyword>
<dbReference type="FunFam" id="3.80.10.10:FF:000275">
    <property type="entry name" value="Leucine-rich repeat receptor-like protein kinase"/>
    <property type="match status" value="1"/>
</dbReference>
<evidence type="ECO:0000256" key="7">
    <source>
        <dbReference type="ARBA" id="ARBA00022553"/>
    </source>
</evidence>
<keyword evidence="9" id="KW-0808">Transferase</keyword>
<dbReference type="InterPro" id="IPR008271">
    <property type="entry name" value="Ser/Thr_kinase_AS"/>
</dbReference>
<dbReference type="FunFam" id="3.30.200.20:FF:000432">
    <property type="entry name" value="LRR receptor-like serine/threonine-protein kinase EFR"/>
    <property type="match status" value="1"/>
</dbReference>
<dbReference type="InterPro" id="IPR011009">
    <property type="entry name" value="Kinase-like_dom_sf"/>
</dbReference>
<evidence type="ECO:0000256" key="9">
    <source>
        <dbReference type="ARBA" id="ARBA00022679"/>
    </source>
</evidence>
<dbReference type="Gene3D" id="3.80.10.10">
    <property type="entry name" value="Ribonuclease Inhibitor"/>
    <property type="match status" value="4"/>
</dbReference>
<evidence type="ECO:0000256" key="13">
    <source>
        <dbReference type="ARBA" id="ARBA00022741"/>
    </source>
</evidence>
<evidence type="ECO:0000256" key="18">
    <source>
        <dbReference type="ARBA" id="ARBA00023170"/>
    </source>
</evidence>
<keyword evidence="19" id="KW-0325">Glycoprotein</keyword>
<dbReference type="InterPro" id="IPR032675">
    <property type="entry name" value="LRR_dom_sf"/>
</dbReference>
<sequence>MGQFAFVLLACCTQVVICSSSGNYTDMLTLLDFKNQISLDPQQALMSWNDSTHFCSWKGVRCSVKNPRRVTSLNLTNQGLVGQISPSLGNLTFLKILVLSANSFSGEIPMSLGHMHHLQILYLNNNTLQGKIPALANCSNLKELSLSWNQLTGQIPVDFPNRLQSLLLAANNLTGTIPASLANTTMLQLFSCAKNNIEGNIPNEVANLKALQLLYVGLNKMSGQFPEPILNLSNLVFFSISANNFSGVLPYSVGTSLLNLQLFEIGVNFFHGHIPSSLTNASKLNDIDMSRNKFTGVVPSSIGRLSELSWLNLEYNKLRANSEQDWKFMDSLANCTKLRIFSVQSNRLVGQVPNSVGNLSSQLQYLYMGLNQLSGDFPSGIANLRNLIAVSMLGNNFTSELPEWLGTLNRLQRLLLVGNFFTGLIPSSFSNLSQLVDLYLDWNQLNGYIPPNLGKLQTLQVLSISSNNLHGSVPKEIFMIPTIVKISLSFNNLHGALHDDIGNAKQLVYLQISSNNLSGVLPSSLGNCESLEYIELDNNFFSGSIPTSFGNISSLKMLNLSHNNLSGSIPPSLGNLQVLEQLDLSFNNLKGEVPTIRIFKNATSTLIDGNLGLCGGPLELHLLACPIMGLDSSNHKLSILLKVAIPLVIVLLLVVVISLLSFRRRKQKTKAISLPSLGREFPKISHSDLARATDGFATSNLIGQGRYGTVYQGKLFQDGTSLAIKVFSLDTRGAEKSFIAECNALRNVRHRNLVHILTACSSIDPNGNDFKALVYEFMPRGDLHNLLYSTRDREGSSYFIPLAQRLSIMVDVAEALAYLHHNHQGSIVHCDLKPSNILLDDDMVAHVGDFGLARFKFDTAASSSVDSSTTSTIAIKGTIGYIAPEYAAGGQVSTAVDTYSFGIILLEICIRRRPTDDMFKDGMTIAKLTEINFPDNVSQIVDPQLLQELDHTKDIRGSGAQILQSVLSIGLCCTKTSPNERISMQELDDDMTAHIGDFGLARFKADSTASSFADSISASSIAIKGTIGYVAPGNANFHTMFVVSCAVLSPDYNNSFVQSTECAAGGEVSNSTARDVYSFGIILLEIFLRKRPTDDMFKDEMNIVRLVEMNFPDRILQIMDPDLLEDEHNVSEETSSLECLVSVLKIGLCCANPSPNERMDMQRVATRLHGVKEAYLRGS</sequence>
<dbReference type="PROSITE" id="PS00108">
    <property type="entry name" value="PROTEIN_KINASE_ST"/>
    <property type="match status" value="1"/>
</dbReference>
<dbReference type="PANTHER" id="PTHR27008:SF537">
    <property type="entry name" value="OS11G0173432 PROTEIN"/>
    <property type="match status" value="1"/>
</dbReference>
<evidence type="ECO:0000256" key="6">
    <source>
        <dbReference type="ARBA" id="ARBA00022527"/>
    </source>
</evidence>
<dbReference type="Pfam" id="PF08263">
    <property type="entry name" value="LRRNT_2"/>
    <property type="match status" value="1"/>
</dbReference>
<keyword evidence="16 26" id="KW-1133">Transmembrane helix</keyword>
<comment type="subcellular location">
    <subcellularLocation>
        <location evidence="1">Cell membrane</location>
        <topology evidence="1">Single-pass type I membrane protein</topology>
    </subcellularLocation>
    <subcellularLocation>
        <location evidence="2">Endoplasmic reticulum membrane</location>
        <topology evidence="2">Single-pass membrane protein</topology>
    </subcellularLocation>
</comment>
<dbReference type="GO" id="GO:0004674">
    <property type="term" value="F:protein serine/threonine kinase activity"/>
    <property type="evidence" value="ECO:0007669"/>
    <property type="project" value="UniProtKB-KW"/>
</dbReference>
<evidence type="ECO:0000256" key="25">
    <source>
        <dbReference type="PROSITE-ProRule" id="PRU10141"/>
    </source>
</evidence>
<dbReference type="InterPro" id="IPR017441">
    <property type="entry name" value="Protein_kinase_ATP_BS"/>
</dbReference>
<keyword evidence="13 25" id="KW-0547">Nucleotide-binding</keyword>
<keyword evidence="10 26" id="KW-0812">Transmembrane</keyword>
<dbReference type="Proteomes" id="UP000095767">
    <property type="component" value="Unassembled WGS sequence"/>
</dbReference>
<evidence type="ECO:0000256" key="2">
    <source>
        <dbReference type="ARBA" id="ARBA00004389"/>
    </source>
</evidence>
<dbReference type="PROSITE" id="PS51450">
    <property type="entry name" value="LRR"/>
    <property type="match status" value="1"/>
</dbReference>
<feature type="binding site" evidence="25">
    <location>
        <position position="725"/>
    </location>
    <ligand>
        <name>ATP</name>
        <dbReference type="ChEBI" id="CHEBI:30616"/>
    </ligand>
</feature>
<dbReference type="SUPFAM" id="SSF52058">
    <property type="entry name" value="L domain-like"/>
    <property type="match status" value="1"/>
</dbReference>
<dbReference type="Pfam" id="PF00560">
    <property type="entry name" value="LRR_1"/>
    <property type="match status" value="7"/>
</dbReference>
<keyword evidence="11 27" id="KW-0732">Signal</keyword>
<comment type="similarity">
    <text evidence="3">Belongs to the protein kinase superfamily. Ser/Thr protein kinase family.</text>
</comment>
<evidence type="ECO:0000256" key="21">
    <source>
        <dbReference type="ARBA" id="ARBA00048679"/>
    </source>
</evidence>
<dbReference type="GO" id="GO:0005886">
    <property type="term" value="C:plasma membrane"/>
    <property type="evidence" value="ECO:0007669"/>
    <property type="project" value="UniProtKB-SubCell"/>
</dbReference>
<keyword evidence="6" id="KW-0723">Serine/threonine-protein kinase</keyword>
<evidence type="ECO:0000259" key="28">
    <source>
        <dbReference type="PROSITE" id="PS50011"/>
    </source>
</evidence>
<keyword evidence="12" id="KW-0677">Repeat</keyword>
<comment type="caution">
    <text evidence="29">The sequence shown here is derived from an EMBL/GenBank/DDBJ whole genome shotgun (WGS) entry which is preliminary data.</text>
</comment>
<evidence type="ECO:0000256" key="23">
    <source>
        <dbReference type="ARBA" id="ARBA00056628"/>
    </source>
</evidence>
<comment type="function">
    <text evidence="23">The processed protein kinase Xa21 chain released by protein cleavage after X.oryzae pv. oryzae protein Ax21 detection translocates into the nucleus where it can bind and regulate WRKY62, a transcription factor. Confers resistance to the bacterial pathogen X.oryzae pv. oryzae (Xoo).</text>
</comment>
<evidence type="ECO:0000256" key="17">
    <source>
        <dbReference type="ARBA" id="ARBA00023136"/>
    </source>
</evidence>
<accession>A0A1E5VVG7</accession>
<comment type="catalytic activity">
    <reaction evidence="21">
        <text>L-seryl-[protein] + ATP = O-phospho-L-seryl-[protein] + ADP + H(+)</text>
        <dbReference type="Rhea" id="RHEA:17989"/>
        <dbReference type="Rhea" id="RHEA-COMP:9863"/>
        <dbReference type="Rhea" id="RHEA-COMP:11604"/>
        <dbReference type="ChEBI" id="CHEBI:15378"/>
        <dbReference type="ChEBI" id="CHEBI:29999"/>
        <dbReference type="ChEBI" id="CHEBI:30616"/>
        <dbReference type="ChEBI" id="CHEBI:83421"/>
        <dbReference type="ChEBI" id="CHEBI:456216"/>
        <dbReference type="EC" id="2.7.11.1"/>
    </reaction>
</comment>
<dbReference type="PROSITE" id="PS00107">
    <property type="entry name" value="PROTEIN_KINASE_ATP"/>
    <property type="match status" value="1"/>
</dbReference>
<proteinExistence type="inferred from homology"/>
<dbReference type="EC" id="2.7.11.1" evidence="4"/>
<dbReference type="OrthoDB" id="676979at2759"/>
<dbReference type="SMART" id="SM00369">
    <property type="entry name" value="LRR_TYP"/>
    <property type="match status" value="6"/>
</dbReference>
<keyword evidence="7" id="KW-0597">Phosphoprotein</keyword>
<comment type="catalytic activity">
    <reaction evidence="20">
        <text>L-threonyl-[protein] + ATP = O-phospho-L-threonyl-[protein] + ADP + H(+)</text>
        <dbReference type="Rhea" id="RHEA:46608"/>
        <dbReference type="Rhea" id="RHEA-COMP:11060"/>
        <dbReference type="Rhea" id="RHEA-COMP:11605"/>
        <dbReference type="ChEBI" id="CHEBI:15378"/>
        <dbReference type="ChEBI" id="CHEBI:30013"/>
        <dbReference type="ChEBI" id="CHEBI:30616"/>
        <dbReference type="ChEBI" id="CHEBI:61977"/>
        <dbReference type="ChEBI" id="CHEBI:456216"/>
        <dbReference type="EC" id="2.7.11.1"/>
    </reaction>
</comment>
<dbReference type="SUPFAM" id="SSF52047">
    <property type="entry name" value="RNI-like"/>
    <property type="match status" value="1"/>
</dbReference>
<evidence type="ECO:0000256" key="16">
    <source>
        <dbReference type="ARBA" id="ARBA00022989"/>
    </source>
</evidence>
<evidence type="ECO:0000256" key="26">
    <source>
        <dbReference type="SAM" id="Phobius"/>
    </source>
</evidence>
<dbReference type="Pfam" id="PF00069">
    <property type="entry name" value="Pkinase"/>
    <property type="match status" value="1"/>
</dbReference>
<dbReference type="InterPro" id="IPR003591">
    <property type="entry name" value="Leu-rich_rpt_typical-subtyp"/>
</dbReference>
<dbReference type="SUPFAM" id="SSF56112">
    <property type="entry name" value="Protein kinase-like (PK-like)"/>
    <property type="match status" value="2"/>
</dbReference>
<gene>
    <name evidence="29" type="ORF">BAE44_0009863</name>
</gene>
<evidence type="ECO:0000256" key="27">
    <source>
        <dbReference type="SAM" id="SignalP"/>
    </source>
</evidence>
<keyword evidence="30" id="KW-1185">Reference proteome</keyword>
<comment type="function">
    <text evidence="22">Receptor kinase that detects X.oryzae pv. oryzae protein Ax21 to promote innate immunity. Following X.oryzae pv. oryzae protein Ax21 detection, undergoes cleavage, releasing the processed protein kinase Xa21 chain.</text>
</comment>
<evidence type="ECO:0000256" key="12">
    <source>
        <dbReference type="ARBA" id="ARBA00022737"/>
    </source>
</evidence>
<evidence type="ECO:0000256" key="24">
    <source>
        <dbReference type="ARBA" id="ARBA00072040"/>
    </source>
</evidence>
<evidence type="ECO:0000256" key="19">
    <source>
        <dbReference type="ARBA" id="ARBA00023180"/>
    </source>
</evidence>
<dbReference type="PANTHER" id="PTHR27008">
    <property type="entry name" value="OS04G0122200 PROTEIN"/>
    <property type="match status" value="1"/>
</dbReference>
<evidence type="ECO:0000256" key="15">
    <source>
        <dbReference type="ARBA" id="ARBA00022840"/>
    </source>
</evidence>
<evidence type="ECO:0000256" key="4">
    <source>
        <dbReference type="ARBA" id="ARBA00012513"/>
    </source>
</evidence>
<dbReference type="SMART" id="SM00220">
    <property type="entry name" value="S_TKc"/>
    <property type="match status" value="1"/>
</dbReference>
<dbReference type="FunFam" id="1.10.510.10:FF:000358">
    <property type="entry name" value="Putative leucine-rich repeat receptor-like serine/threonine-protein kinase"/>
    <property type="match status" value="1"/>
</dbReference>
<evidence type="ECO:0000256" key="8">
    <source>
        <dbReference type="ARBA" id="ARBA00022614"/>
    </source>
</evidence>
<dbReference type="Gene3D" id="3.30.200.20">
    <property type="entry name" value="Phosphorylase Kinase, domain 1"/>
    <property type="match status" value="1"/>
</dbReference>
<dbReference type="InterPro" id="IPR013210">
    <property type="entry name" value="LRR_N_plant-typ"/>
</dbReference>
<feature type="chain" id="PRO_5009188509" description="Receptor kinase-like protein Xa21" evidence="27">
    <location>
        <begin position="19"/>
        <end position="1179"/>
    </location>
</feature>
<evidence type="ECO:0000256" key="1">
    <source>
        <dbReference type="ARBA" id="ARBA00004251"/>
    </source>
</evidence>
<keyword evidence="14 29" id="KW-0418">Kinase</keyword>
<evidence type="ECO:0000313" key="30">
    <source>
        <dbReference type="Proteomes" id="UP000095767"/>
    </source>
</evidence>
<name>A0A1E5VVG7_9POAL</name>
<dbReference type="InterPro" id="IPR051809">
    <property type="entry name" value="Plant_receptor-like_S/T_kinase"/>
</dbReference>
<protein>
    <recommendedName>
        <fullName evidence="24">Receptor kinase-like protein Xa21</fullName>
        <ecNumber evidence="4">2.7.11.1</ecNumber>
    </recommendedName>
</protein>
<dbReference type="InterPro" id="IPR000719">
    <property type="entry name" value="Prot_kinase_dom"/>
</dbReference>
<organism evidence="29 30">
    <name type="scientific">Dichanthelium oligosanthes</name>
    <dbReference type="NCBI Taxonomy" id="888268"/>
    <lineage>
        <taxon>Eukaryota</taxon>
        <taxon>Viridiplantae</taxon>
        <taxon>Streptophyta</taxon>
        <taxon>Embryophyta</taxon>
        <taxon>Tracheophyta</taxon>
        <taxon>Spermatophyta</taxon>
        <taxon>Magnoliopsida</taxon>
        <taxon>Liliopsida</taxon>
        <taxon>Poales</taxon>
        <taxon>Poaceae</taxon>
        <taxon>PACMAD clade</taxon>
        <taxon>Panicoideae</taxon>
        <taxon>Panicodae</taxon>
        <taxon>Paniceae</taxon>
        <taxon>Dichantheliinae</taxon>
        <taxon>Dichanthelium</taxon>
    </lineage>
</organism>
<evidence type="ECO:0000256" key="20">
    <source>
        <dbReference type="ARBA" id="ARBA00047899"/>
    </source>
</evidence>
<evidence type="ECO:0000256" key="22">
    <source>
        <dbReference type="ARBA" id="ARBA00054320"/>
    </source>
</evidence>